<dbReference type="GO" id="GO:0016810">
    <property type="term" value="F:hydrolase activity, acting on carbon-nitrogen (but not peptide) bonds"/>
    <property type="evidence" value="ECO:0007669"/>
    <property type="project" value="InterPro"/>
</dbReference>
<dbReference type="GO" id="GO:0005975">
    <property type="term" value="P:carbohydrate metabolic process"/>
    <property type="evidence" value="ECO:0007669"/>
    <property type="project" value="InterPro"/>
</dbReference>
<dbReference type="PROSITE" id="PS51677">
    <property type="entry name" value="NODB"/>
    <property type="match status" value="1"/>
</dbReference>
<keyword evidence="1 2" id="KW-0732">Signal</keyword>
<sequence>MSHASVRAALRRAFAAALLALPLAALAAPAAQAPEDKDYGAAEAAQRENRGDQLLVLSYHDVRDDVARKGDPDAYAVSTQNFAAHLDWLAGHGYRPVALSDVIAASRGEKKLPPKAVLLTFDDGLRSIYTHVFPLLRAYNYPALMAVVTGWVDLPKDQKVDYGPRMFTHDDFVTWDQLREMQASGLIEIASHSDNLHRGITSNPQGNTMPAAITREWDAKAQRYETEAQYLERVRRDLAASAGKIERELGVSPQSVVWPYAAYNSQTNDLADKLGMTVTFDLEGRHQTVGRDLHGLARLLVFDNPTVKDLTYELRHDEELDGVRALQVDLDYVYDDDPAQQARNLDKLIERVKQVGPSHVFLQAFADPDGNGSADAMYFPNRQLPMRADLYNRVAWQLKTRANVKVFAWLPVLGFELPDKTLDAQLAIKASNPAETHRLNPFDPRTREIVSQVYEDLAVSGYTEGLLFHDDALLRDDELRGIAPDAPAARTQALIDFTHQLTRAAGKWRPKLITVRNLFAGPVLQPKSEAWFAQDLAAFNDAYDYTAVMAMPWMENSRDPQRWIDQLVAKVKASPRGLSRTIFELQTVDWRDHNKPIPAAQLKRIVHRLQADGARHLAWYPDDFIADRPATADAREILSARGFPYIEK</sequence>
<feature type="chain" id="PRO_5017998959" evidence="2">
    <location>
        <begin position="28"/>
        <end position="648"/>
    </location>
</feature>
<dbReference type="InterPro" id="IPR023854">
    <property type="entry name" value="PGA_deacetylase_PgaB"/>
</dbReference>
<dbReference type="InterPro" id="IPR051398">
    <property type="entry name" value="Polysacch_Deacetylase"/>
</dbReference>
<evidence type="ECO:0000313" key="4">
    <source>
        <dbReference type="EMBL" id="ROU05665.1"/>
    </source>
</evidence>
<reference evidence="4 5" key="1">
    <citation type="submission" date="2018-10" db="EMBL/GenBank/DDBJ databases">
        <title>The genome of Lysobacter enzymogenes OH11.</title>
        <authorList>
            <person name="Liu F."/>
            <person name="Zhao Y."/>
            <person name="Qian G."/>
            <person name="Chen Y."/>
            <person name="Xu H."/>
        </authorList>
    </citation>
    <scope>NUCLEOTIDE SEQUENCE [LARGE SCALE GENOMIC DNA]</scope>
    <source>
        <strain evidence="4 5">OH11</strain>
    </source>
</reference>
<comment type="caution">
    <text evidence="4">The sequence shown here is derived from an EMBL/GenBank/DDBJ whole genome shotgun (WGS) entry which is preliminary data.</text>
</comment>
<organism evidence="4 5">
    <name type="scientific">Lysobacter enzymogenes</name>
    <dbReference type="NCBI Taxonomy" id="69"/>
    <lineage>
        <taxon>Bacteria</taxon>
        <taxon>Pseudomonadati</taxon>
        <taxon>Pseudomonadota</taxon>
        <taxon>Gammaproteobacteria</taxon>
        <taxon>Lysobacterales</taxon>
        <taxon>Lysobacteraceae</taxon>
        <taxon>Lysobacter</taxon>
    </lineage>
</organism>
<dbReference type="PROSITE" id="PS51318">
    <property type="entry name" value="TAT"/>
    <property type="match status" value="1"/>
</dbReference>
<evidence type="ECO:0000256" key="2">
    <source>
        <dbReference type="SAM" id="SignalP"/>
    </source>
</evidence>
<evidence type="ECO:0000259" key="3">
    <source>
        <dbReference type="PROSITE" id="PS51677"/>
    </source>
</evidence>
<dbReference type="Proteomes" id="UP000275910">
    <property type="component" value="Unassembled WGS sequence"/>
</dbReference>
<gene>
    <name evidence="4" type="primary">pgaB</name>
    <name evidence="4" type="ORF">D9T17_18000</name>
</gene>
<feature type="signal peptide" evidence="2">
    <location>
        <begin position="1"/>
        <end position="27"/>
    </location>
</feature>
<dbReference type="Gene3D" id="3.20.20.80">
    <property type="entry name" value="Glycosidases"/>
    <property type="match status" value="1"/>
</dbReference>
<dbReference type="PANTHER" id="PTHR34216">
    <property type="match status" value="1"/>
</dbReference>
<dbReference type="EMBL" id="RCTY01000044">
    <property type="protein sequence ID" value="ROU05665.1"/>
    <property type="molecule type" value="Genomic_DNA"/>
</dbReference>
<evidence type="ECO:0000313" key="5">
    <source>
        <dbReference type="Proteomes" id="UP000275910"/>
    </source>
</evidence>
<dbReference type="SUPFAM" id="SSF88713">
    <property type="entry name" value="Glycoside hydrolase/deacetylase"/>
    <property type="match status" value="1"/>
</dbReference>
<evidence type="ECO:0000256" key="1">
    <source>
        <dbReference type="ARBA" id="ARBA00022729"/>
    </source>
</evidence>
<dbReference type="Gene3D" id="3.20.20.370">
    <property type="entry name" value="Glycoside hydrolase/deacetylase"/>
    <property type="match status" value="1"/>
</dbReference>
<name>A0A3N2RDZ9_LYSEN</name>
<feature type="domain" description="NodB homology" evidence="3">
    <location>
        <begin position="115"/>
        <end position="360"/>
    </location>
</feature>
<accession>A0A3N2RDZ9</accession>
<proteinExistence type="predicted"/>
<dbReference type="Pfam" id="PF01522">
    <property type="entry name" value="Polysacc_deac_1"/>
    <property type="match status" value="1"/>
</dbReference>
<dbReference type="RefSeq" id="WP_123648705.1">
    <property type="nucleotide sequence ID" value="NZ_RCTY01000044.1"/>
</dbReference>
<dbReference type="NCBIfam" id="TIGR03938">
    <property type="entry name" value="deacetyl_PgaB"/>
    <property type="match status" value="1"/>
</dbReference>
<dbReference type="Pfam" id="PF14883">
    <property type="entry name" value="GHL13"/>
    <property type="match status" value="2"/>
</dbReference>
<dbReference type="PANTHER" id="PTHR34216:SF7">
    <property type="entry name" value="POLY-BETA-1,6-N-ACETYL-D-GLUCOSAMINE N-DEACETYLASE"/>
    <property type="match status" value="1"/>
</dbReference>
<dbReference type="InterPro" id="IPR032772">
    <property type="entry name" value="PGA_deacetylase_PgaB_C"/>
</dbReference>
<dbReference type="GO" id="GO:0043708">
    <property type="term" value="P:cell adhesion involved in biofilm formation"/>
    <property type="evidence" value="ECO:0007669"/>
    <property type="project" value="InterPro"/>
</dbReference>
<dbReference type="AlphaFoldDB" id="A0A3N2RDZ9"/>
<protein>
    <submittedName>
        <fullName evidence="4">Poly-beta-1,6-N-acetyl-D-glucosamine N-deacetylase PgaB</fullName>
    </submittedName>
</protein>
<dbReference type="InterPro" id="IPR006311">
    <property type="entry name" value="TAT_signal"/>
</dbReference>
<dbReference type="InterPro" id="IPR011330">
    <property type="entry name" value="Glyco_hydro/deAcase_b/a-brl"/>
</dbReference>
<dbReference type="InterPro" id="IPR002509">
    <property type="entry name" value="NODB_dom"/>
</dbReference>